<evidence type="ECO:0000256" key="1">
    <source>
        <dbReference type="ARBA" id="ARBA00004196"/>
    </source>
</evidence>
<dbReference type="InterPro" id="IPR002491">
    <property type="entry name" value="ABC_transptr_periplasmic_BD"/>
</dbReference>
<gene>
    <name evidence="6" type="ORF">ACFQMJ_24805</name>
</gene>
<dbReference type="Gene3D" id="3.40.50.1980">
    <property type="entry name" value="Nitrogenase molybdenum iron protein domain"/>
    <property type="match status" value="2"/>
</dbReference>
<evidence type="ECO:0000259" key="5">
    <source>
        <dbReference type="PROSITE" id="PS50983"/>
    </source>
</evidence>
<dbReference type="InterPro" id="IPR051313">
    <property type="entry name" value="Bact_iron-sidero_bind"/>
</dbReference>
<dbReference type="PANTHER" id="PTHR30532">
    <property type="entry name" value="IRON III DICITRATE-BINDING PERIPLASMIC PROTEIN"/>
    <property type="match status" value="1"/>
</dbReference>
<feature type="domain" description="Fe/B12 periplasmic-binding" evidence="5">
    <location>
        <begin position="18"/>
        <end position="290"/>
    </location>
</feature>
<dbReference type="EMBL" id="JBHTAI010000018">
    <property type="protein sequence ID" value="MFC7151771.1"/>
    <property type="molecule type" value="Genomic_DNA"/>
</dbReference>
<evidence type="ECO:0000313" key="6">
    <source>
        <dbReference type="EMBL" id="MFC7151771.1"/>
    </source>
</evidence>
<keyword evidence="7" id="KW-1185">Reference proteome</keyword>
<proteinExistence type="inferred from homology"/>
<evidence type="ECO:0000256" key="4">
    <source>
        <dbReference type="ARBA" id="ARBA00022729"/>
    </source>
</evidence>
<dbReference type="Pfam" id="PF01497">
    <property type="entry name" value="Peripla_BP_2"/>
    <property type="match status" value="1"/>
</dbReference>
<accession>A0ABW2FI62</accession>
<reference evidence="7" key="1">
    <citation type="journal article" date="2019" name="Int. J. Syst. Evol. Microbiol.">
        <title>The Global Catalogue of Microorganisms (GCM) 10K type strain sequencing project: providing services to taxonomists for standard genome sequencing and annotation.</title>
        <authorList>
            <consortium name="The Broad Institute Genomics Platform"/>
            <consortium name="The Broad Institute Genome Sequencing Center for Infectious Disease"/>
            <person name="Wu L."/>
            <person name="Ma J."/>
        </authorList>
    </citation>
    <scope>NUCLEOTIDE SEQUENCE [LARGE SCALE GENOMIC DNA]</scope>
    <source>
        <strain evidence="7">KCTC 12907</strain>
    </source>
</reference>
<evidence type="ECO:0000256" key="2">
    <source>
        <dbReference type="ARBA" id="ARBA00008814"/>
    </source>
</evidence>
<dbReference type="Proteomes" id="UP001596378">
    <property type="component" value="Unassembled WGS sequence"/>
</dbReference>
<evidence type="ECO:0000256" key="3">
    <source>
        <dbReference type="ARBA" id="ARBA00022448"/>
    </source>
</evidence>
<protein>
    <submittedName>
        <fullName evidence="6">ABC transporter substrate-binding protein</fullName>
    </submittedName>
</protein>
<name>A0ABW2FI62_9BACL</name>
<comment type="caution">
    <text evidence="6">The sequence shown here is derived from an EMBL/GenBank/DDBJ whole genome shotgun (WGS) entry which is preliminary data.</text>
</comment>
<dbReference type="RefSeq" id="WP_378052259.1">
    <property type="nucleotide sequence ID" value="NZ_JBHMDN010000048.1"/>
</dbReference>
<sequence length="292" mass="32639">MFKDYMGREVTIPTHPKRIVVNQFMGHLLVLGVKPIGATTSQTSQFEKSSFLKPLGLSEGVEPVGENAISPEKALSLSPDLIIIQDNSAADVENLDKLSSIAPTVVLSFGSKPVFELLRDIGDIVGEAEKAEAWIAGYEKKGEQYREQLAEVIPPDTTFTVMEVWPKSTIMLFGNLWGRGTFNLYNTLGLKAPPKVQDAVIDKEPSNLNISLEVLPDYIEDYVFLTVYDYENGDNDKLKKELDETPVWRNLPAVKEDHVIQVSINDYLPGDPISLEKQMDEQVRLLLEKFGK</sequence>
<organism evidence="6 7">
    <name type="scientific">Cohnella cellulosilytica</name>
    <dbReference type="NCBI Taxonomy" id="986710"/>
    <lineage>
        <taxon>Bacteria</taxon>
        <taxon>Bacillati</taxon>
        <taxon>Bacillota</taxon>
        <taxon>Bacilli</taxon>
        <taxon>Bacillales</taxon>
        <taxon>Paenibacillaceae</taxon>
        <taxon>Cohnella</taxon>
    </lineage>
</organism>
<dbReference type="PANTHER" id="PTHR30532:SF26">
    <property type="entry name" value="IRON(3+)-HYDROXAMATE-BINDING PROTEIN FHUD"/>
    <property type="match status" value="1"/>
</dbReference>
<dbReference type="SUPFAM" id="SSF53807">
    <property type="entry name" value="Helical backbone' metal receptor"/>
    <property type="match status" value="1"/>
</dbReference>
<comment type="similarity">
    <text evidence="2">Belongs to the bacterial solute-binding protein 8 family.</text>
</comment>
<comment type="subcellular location">
    <subcellularLocation>
        <location evidence="1">Cell envelope</location>
    </subcellularLocation>
</comment>
<dbReference type="PROSITE" id="PS50983">
    <property type="entry name" value="FE_B12_PBP"/>
    <property type="match status" value="1"/>
</dbReference>
<keyword evidence="4" id="KW-0732">Signal</keyword>
<keyword evidence="3" id="KW-0813">Transport</keyword>
<evidence type="ECO:0000313" key="7">
    <source>
        <dbReference type="Proteomes" id="UP001596378"/>
    </source>
</evidence>